<dbReference type="GO" id="GO:0005634">
    <property type="term" value="C:nucleus"/>
    <property type="evidence" value="ECO:0007669"/>
    <property type="project" value="UniProtKB-UniRule"/>
</dbReference>
<dbReference type="PANTHER" id="PTHR45789">
    <property type="entry name" value="FI18025P1"/>
    <property type="match status" value="1"/>
</dbReference>
<feature type="compositionally biased region" description="Low complexity" evidence="6">
    <location>
        <begin position="216"/>
        <end position="227"/>
    </location>
</feature>
<dbReference type="CDD" id="cd22042">
    <property type="entry name" value="HMG-box_EGL13-like"/>
    <property type="match status" value="1"/>
</dbReference>
<keyword evidence="9" id="KW-1185">Reference proteome</keyword>
<dbReference type="SUPFAM" id="SSF47095">
    <property type="entry name" value="HMG-box"/>
    <property type="match status" value="1"/>
</dbReference>
<feature type="compositionally biased region" description="Polar residues" evidence="6">
    <location>
        <begin position="893"/>
        <end position="908"/>
    </location>
</feature>
<reference evidence="8" key="1">
    <citation type="journal article" date="2020" name="bioRxiv">
        <title>Chromosome-level reference genome of the European wasp spider Argiope bruennichi: a resource for studies on range expansion and evolutionary adaptation.</title>
        <authorList>
            <person name="Sheffer M.M."/>
            <person name="Hoppe A."/>
            <person name="Krehenwinkel H."/>
            <person name="Uhl G."/>
            <person name="Kuss A.W."/>
            <person name="Jensen L."/>
            <person name="Jensen C."/>
            <person name="Gillespie R.G."/>
            <person name="Hoff K.J."/>
            <person name="Prost S."/>
        </authorList>
    </citation>
    <scope>NUCLEOTIDE SEQUENCE</scope>
</reference>
<feature type="region of interest" description="Disordered" evidence="6">
    <location>
        <begin position="499"/>
        <end position="540"/>
    </location>
</feature>
<dbReference type="SMART" id="SM00398">
    <property type="entry name" value="HMG"/>
    <property type="match status" value="1"/>
</dbReference>
<dbReference type="InterPro" id="IPR036910">
    <property type="entry name" value="HMG_box_dom_sf"/>
</dbReference>
<dbReference type="Pfam" id="PF00505">
    <property type="entry name" value="HMG_box"/>
    <property type="match status" value="1"/>
</dbReference>
<organism evidence="8 9">
    <name type="scientific">Argiope bruennichi</name>
    <name type="common">Wasp spider</name>
    <name type="synonym">Aranea bruennichi</name>
    <dbReference type="NCBI Taxonomy" id="94029"/>
    <lineage>
        <taxon>Eukaryota</taxon>
        <taxon>Metazoa</taxon>
        <taxon>Ecdysozoa</taxon>
        <taxon>Arthropoda</taxon>
        <taxon>Chelicerata</taxon>
        <taxon>Arachnida</taxon>
        <taxon>Araneae</taxon>
        <taxon>Araneomorphae</taxon>
        <taxon>Entelegynae</taxon>
        <taxon>Araneoidea</taxon>
        <taxon>Araneidae</taxon>
        <taxon>Argiope</taxon>
    </lineage>
</organism>
<protein>
    <submittedName>
        <fullName evidence="8">Transcription factor SOX-6 like protein</fullName>
    </submittedName>
</protein>
<dbReference type="FunFam" id="1.10.30.10:FF:000003">
    <property type="entry name" value="Putative transcription factor SOX-6"/>
    <property type="match status" value="1"/>
</dbReference>
<dbReference type="GO" id="GO:0000981">
    <property type="term" value="F:DNA-binding transcription factor activity, RNA polymerase II-specific"/>
    <property type="evidence" value="ECO:0007669"/>
    <property type="project" value="TreeGrafter"/>
</dbReference>
<evidence type="ECO:0000256" key="6">
    <source>
        <dbReference type="SAM" id="MobiDB-lite"/>
    </source>
</evidence>
<dbReference type="InterPro" id="IPR009071">
    <property type="entry name" value="HMG_box_dom"/>
</dbReference>
<dbReference type="Gene3D" id="1.10.30.10">
    <property type="entry name" value="High mobility group box domain"/>
    <property type="match status" value="1"/>
</dbReference>
<keyword evidence="1" id="KW-0805">Transcription regulation</keyword>
<feature type="region of interest" description="Disordered" evidence="6">
    <location>
        <begin position="415"/>
        <end position="456"/>
    </location>
</feature>
<evidence type="ECO:0000256" key="4">
    <source>
        <dbReference type="ARBA" id="ARBA00023242"/>
    </source>
</evidence>
<sequence length="936" mass="102962">MFGRMAKEMDDPYRIFVAERCDCFMANKRWSTSLECYADELVNIPYISFLLRRMSSKRKSPPSKLSTDGLNNDHAATDPFRSDQSDIEDVLRADLADKILAGRLIQEDNEENHLLDQNDNKINYHKSSEGGDLLNKLNSDEFHTAVQGFNNSRLEIDRAFDSLDVSQLPKNVTSRPETSLDHDHDSCDSLTSDGVLVTEHSQKDSVTPSSRKHRLLLSVSSTRSETTSDSEYDSESCMNGNDPTSGTFPCDFLQASLKATNPLNENNNGQRDSPDSSHSENNFHYPYPLQPEMAKSLSGGQGKRTMDDVLRRLTSKITSSATLSDRHTPGPPPLILADMGDRDFFNRSPTPGRVPPTVPTSMHLNKEIPAEQPLSVMDNDCLRLALAGDNIKEKERCLTDMINQLQHLKEQLVTQQTNQEQKSSSQQQKAIRRQQDHLLKQQEQARQQQKLQEQQAREYNSRLNGDYGGASGKGLPGTPRGLMFLPVFEGGLPQVSTPLTTTSGILPPHFPNHLNTSSSPSRQLSPVNSNSQNNNAPPTALTVSHMQHWSGLPHLIPLPASPLPRKPKTSGSSASPSPQSLEHTSTGSPILSSPHSVASLASTAAASGLLHGPPSYPMAPSFLTGPYGVLPPRLRGSGHLGGLVAHPATLSVGTLMNAGVKDSLPMPLGASDKQFPLHMYLPQAASHPPVSNRKDSSDSALSDTDKKGETIITCQSKLLGAKIIRQAKKEGDGKPHIKRPMNAFMVWAKDERRKILKACPDMHNSNISKILGARWKAMTNSEKQPYYEEQSRLSRLHMEKHPDYRYRPRPKRTCIVDGKKLRISEYKQLMRARRQEMRNMWYREGGLGLLDSPTLVNPTSMAPLLSTSSGHPTTTTNILNSLTAKMTSSTANGLSDLNPLDPSTSVHQPMTALSAVTPENNSSPVSESSSAMEAST</sequence>
<feature type="DNA-binding region" description="HMG box" evidence="5">
    <location>
        <begin position="737"/>
        <end position="805"/>
    </location>
</feature>
<evidence type="ECO:0000256" key="5">
    <source>
        <dbReference type="PROSITE-ProRule" id="PRU00267"/>
    </source>
</evidence>
<feature type="region of interest" description="Disordered" evidence="6">
    <location>
        <begin position="893"/>
        <end position="936"/>
    </location>
</feature>
<feature type="compositionally biased region" description="Polar residues" evidence="6">
    <location>
        <begin position="237"/>
        <end position="247"/>
    </location>
</feature>
<evidence type="ECO:0000256" key="3">
    <source>
        <dbReference type="ARBA" id="ARBA00023163"/>
    </source>
</evidence>
<evidence type="ECO:0000256" key="2">
    <source>
        <dbReference type="ARBA" id="ARBA00023125"/>
    </source>
</evidence>
<evidence type="ECO:0000256" key="1">
    <source>
        <dbReference type="ARBA" id="ARBA00023015"/>
    </source>
</evidence>
<dbReference type="InterPro" id="IPR051356">
    <property type="entry name" value="SOX/SOX-like_TF"/>
</dbReference>
<feature type="compositionally biased region" description="Low complexity" evidence="6">
    <location>
        <begin position="415"/>
        <end position="429"/>
    </location>
</feature>
<feature type="region of interest" description="Disordered" evidence="6">
    <location>
        <begin position="553"/>
        <end position="594"/>
    </location>
</feature>
<feature type="compositionally biased region" description="Polar residues" evidence="6">
    <location>
        <begin position="513"/>
        <end position="540"/>
    </location>
</feature>
<dbReference type="GO" id="GO:0000978">
    <property type="term" value="F:RNA polymerase II cis-regulatory region sequence-specific DNA binding"/>
    <property type="evidence" value="ECO:0007669"/>
    <property type="project" value="TreeGrafter"/>
</dbReference>
<feature type="region of interest" description="Disordered" evidence="6">
    <location>
        <begin position="684"/>
        <end position="705"/>
    </location>
</feature>
<feature type="region of interest" description="Disordered" evidence="6">
    <location>
        <begin position="57"/>
        <end position="83"/>
    </location>
</feature>
<gene>
    <name evidence="8" type="ORF">HNY73_005610</name>
</gene>
<feature type="compositionally biased region" description="Basic and acidic residues" evidence="6">
    <location>
        <begin position="692"/>
        <end position="705"/>
    </location>
</feature>
<feature type="compositionally biased region" description="Polar residues" evidence="6">
    <location>
        <begin position="257"/>
        <end position="271"/>
    </location>
</feature>
<dbReference type="GO" id="GO:0045165">
    <property type="term" value="P:cell fate commitment"/>
    <property type="evidence" value="ECO:0007669"/>
    <property type="project" value="TreeGrafter"/>
</dbReference>
<feature type="compositionally biased region" description="Polar residues" evidence="6">
    <location>
        <begin position="581"/>
        <end position="594"/>
    </location>
</feature>
<accession>A0A8T0FJQ5</accession>
<feature type="domain" description="HMG box" evidence="7">
    <location>
        <begin position="737"/>
        <end position="805"/>
    </location>
</feature>
<dbReference type="AlphaFoldDB" id="A0A8T0FJQ5"/>
<dbReference type="PROSITE" id="PS50118">
    <property type="entry name" value="HMG_BOX_2"/>
    <property type="match status" value="1"/>
</dbReference>
<dbReference type="EMBL" id="JABXBU010000011">
    <property type="protein sequence ID" value="KAF8790615.1"/>
    <property type="molecule type" value="Genomic_DNA"/>
</dbReference>
<feature type="compositionally biased region" description="Low complexity" evidence="6">
    <location>
        <begin position="569"/>
        <end position="580"/>
    </location>
</feature>
<reference evidence="8" key="2">
    <citation type="submission" date="2020-06" db="EMBL/GenBank/DDBJ databases">
        <authorList>
            <person name="Sheffer M."/>
        </authorList>
    </citation>
    <scope>NUCLEOTIDE SEQUENCE</scope>
</reference>
<evidence type="ECO:0000313" key="8">
    <source>
        <dbReference type="EMBL" id="KAF8790615.1"/>
    </source>
</evidence>
<feature type="compositionally biased region" description="Low complexity" evidence="6">
    <location>
        <begin position="918"/>
        <end position="936"/>
    </location>
</feature>
<feature type="region of interest" description="Disordered" evidence="6">
    <location>
        <begin position="199"/>
        <end position="303"/>
    </location>
</feature>
<keyword evidence="3" id="KW-0804">Transcription</keyword>
<dbReference type="PANTHER" id="PTHR45789:SF2">
    <property type="entry name" value="FI18025P1"/>
    <property type="match status" value="1"/>
</dbReference>
<feature type="compositionally biased region" description="Low complexity" evidence="6">
    <location>
        <begin position="441"/>
        <end position="454"/>
    </location>
</feature>
<evidence type="ECO:0000259" key="7">
    <source>
        <dbReference type="PROSITE" id="PS50118"/>
    </source>
</evidence>
<name>A0A8T0FJQ5_ARGBR</name>
<keyword evidence="4 5" id="KW-0539">Nucleus</keyword>
<proteinExistence type="predicted"/>
<evidence type="ECO:0000313" key="9">
    <source>
        <dbReference type="Proteomes" id="UP000807504"/>
    </source>
</evidence>
<dbReference type="Proteomes" id="UP000807504">
    <property type="component" value="Unassembled WGS sequence"/>
</dbReference>
<keyword evidence="2 5" id="KW-0238">DNA-binding</keyword>
<comment type="caution">
    <text evidence="8">The sequence shown here is derived from an EMBL/GenBank/DDBJ whole genome shotgun (WGS) entry which is preliminary data.</text>
</comment>